<dbReference type="InterPro" id="IPR024344">
    <property type="entry name" value="MDMPI_metal-binding"/>
</dbReference>
<evidence type="ECO:0000259" key="2">
    <source>
        <dbReference type="Pfam" id="PF11716"/>
    </source>
</evidence>
<dbReference type="PANTHER" id="PTHR40758">
    <property type="entry name" value="CONSERVED PROTEIN"/>
    <property type="match status" value="1"/>
</dbReference>
<dbReference type="InterPro" id="IPR010872">
    <property type="entry name" value="MDMPI_C-term_domain"/>
</dbReference>
<organism evidence="3">
    <name type="scientific">Streptomyces sp. R35</name>
    <dbReference type="NCBI Taxonomy" id="3238630"/>
    <lineage>
        <taxon>Bacteria</taxon>
        <taxon>Bacillati</taxon>
        <taxon>Actinomycetota</taxon>
        <taxon>Actinomycetes</taxon>
        <taxon>Kitasatosporales</taxon>
        <taxon>Streptomycetaceae</taxon>
        <taxon>Streptomyces</taxon>
    </lineage>
</organism>
<protein>
    <submittedName>
        <fullName evidence="3">Maleylpyruvate isomerase family mycothiol-dependent enzyme</fullName>
    </submittedName>
</protein>
<dbReference type="PANTHER" id="PTHR40758:SF1">
    <property type="entry name" value="CONSERVED PROTEIN"/>
    <property type="match status" value="1"/>
</dbReference>
<dbReference type="RefSeq" id="WP_369253931.1">
    <property type="nucleotide sequence ID" value="NZ_CP163440.1"/>
</dbReference>
<dbReference type="GO" id="GO:0005886">
    <property type="term" value="C:plasma membrane"/>
    <property type="evidence" value="ECO:0007669"/>
    <property type="project" value="TreeGrafter"/>
</dbReference>
<dbReference type="GO" id="GO:0016853">
    <property type="term" value="F:isomerase activity"/>
    <property type="evidence" value="ECO:0007669"/>
    <property type="project" value="UniProtKB-KW"/>
</dbReference>
<feature type="domain" description="MDMPI C-terminal" evidence="1">
    <location>
        <begin position="154"/>
        <end position="256"/>
    </location>
</feature>
<dbReference type="InterPro" id="IPR017517">
    <property type="entry name" value="Maleyloyr_isom"/>
</dbReference>
<evidence type="ECO:0000259" key="1">
    <source>
        <dbReference type="Pfam" id="PF07398"/>
    </source>
</evidence>
<dbReference type="NCBIfam" id="TIGR03083">
    <property type="entry name" value="maleylpyruvate isomerase family mycothiol-dependent enzyme"/>
    <property type="match status" value="1"/>
</dbReference>
<dbReference type="InterPro" id="IPR034660">
    <property type="entry name" value="DinB/YfiT-like"/>
</dbReference>
<dbReference type="SUPFAM" id="SSF109854">
    <property type="entry name" value="DinB/YfiT-like putative metalloenzymes"/>
    <property type="match status" value="1"/>
</dbReference>
<dbReference type="Pfam" id="PF11716">
    <property type="entry name" value="MDMPI_N"/>
    <property type="match status" value="1"/>
</dbReference>
<gene>
    <name evidence="3" type="ORF">AB5J50_00840</name>
</gene>
<evidence type="ECO:0000313" key="3">
    <source>
        <dbReference type="EMBL" id="XDQ59461.1"/>
    </source>
</evidence>
<accession>A0AB39RXU2</accession>
<reference evidence="3" key="1">
    <citation type="submission" date="2024-07" db="EMBL/GenBank/DDBJ databases">
        <authorList>
            <person name="Yu S.T."/>
        </authorList>
    </citation>
    <scope>NUCLEOTIDE SEQUENCE</scope>
    <source>
        <strain evidence="3">R35</strain>
    </source>
</reference>
<dbReference type="EMBL" id="CP163440">
    <property type="protein sequence ID" value="XDQ59461.1"/>
    <property type="molecule type" value="Genomic_DNA"/>
</dbReference>
<keyword evidence="3" id="KW-0413">Isomerase</keyword>
<name>A0AB39RXU2_9ACTN</name>
<dbReference type="SUPFAM" id="SSF55718">
    <property type="entry name" value="SCP-like"/>
    <property type="match status" value="1"/>
</dbReference>
<dbReference type="InterPro" id="IPR036527">
    <property type="entry name" value="SCP2_sterol-bd_dom_sf"/>
</dbReference>
<sequence length="263" mass="28822">MSTHRPAHPTTAVDHRASVAAETAAFVAAVQGADPTTPVPSCPGWNLADLVKHTGSVQRWFAVLLRKEIQQPPTSRDVDLQLPPRPEDYPDWLAASAVEAAGAFAATAPDTPMWAWGADQHARFWARRMLYETLVHRVDAELALGRRPMVDRALAVDGVDEFLVNLPFAAFFAPNTAQLRGTGQTIRFRCIDGEGDWLVRLQPDRFGIATDGPGRETAADATLRGAAADLLPLLYGRLDPMDDRFERQGSPALLDRWFANSAF</sequence>
<feature type="domain" description="Mycothiol-dependent maleylpyruvate isomerase metal-binding" evidence="2">
    <location>
        <begin position="19"/>
        <end position="140"/>
    </location>
</feature>
<dbReference type="Pfam" id="PF07398">
    <property type="entry name" value="MDMPI_C"/>
    <property type="match status" value="1"/>
</dbReference>
<dbReference type="GO" id="GO:0046872">
    <property type="term" value="F:metal ion binding"/>
    <property type="evidence" value="ECO:0007669"/>
    <property type="project" value="InterPro"/>
</dbReference>
<proteinExistence type="predicted"/>
<dbReference type="AlphaFoldDB" id="A0AB39RXU2"/>